<reference evidence="1" key="2">
    <citation type="submission" date="2018-03" db="EMBL/GenBank/DDBJ databases">
        <title>The Triticum urartu genome reveals the dynamic nature of wheat genome evolution.</title>
        <authorList>
            <person name="Ling H."/>
            <person name="Ma B."/>
            <person name="Shi X."/>
            <person name="Liu H."/>
            <person name="Dong L."/>
            <person name="Sun H."/>
            <person name="Cao Y."/>
            <person name="Gao Q."/>
            <person name="Zheng S."/>
            <person name="Li Y."/>
            <person name="Yu Y."/>
            <person name="Du H."/>
            <person name="Qi M."/>
            <person name="Li Y."/>
            <person name="Yu H."/>
            <person name="Cui Y."/>
            <person name="Wang N."/>
            <person name="Chen C."/>
            <person name="Wu H."/>
            <person name="Zhao Y."/>
            <person name="Zhang J."/>
            <person name="Li Y."/>
            <person name="Zhou W."/>
            <person name="Zhang B."/>
            <person name="Hu W."/>
            <person name="Eijk M."/>
            <person name="Tang J."/>
            <person name="Witsenboer H."/>
            <person name="Zhao S."/>
            <person name="Li Z."/>
            <person name="Zhang A."/>
            <person name="Wang D."/>
            <person name="Liang C."/>
        </authorList>
    </citation>
    <scope>NUCLEOTIDE SEQUENCE [LARGE SCALE GENOMIC DNA]</scope>
    <source>
        <strain evidence="1">cv. G1812</strain>
    </source>
</reference>
<sequence length="129" mass="14057">MRSKRVFWSTLMNSASKLLRSSVGAAAAVEVEELASTAAPESAGLGLAWTCFLQYSMTFGEDLGVDVGERGAVVGAVVLYHVADGLRLHGDRLLDLKFLTVEALERDHLLLAFLGRHRSEDWEAKRNPG</sequence>
<organism evidence="1 2">
    <name type="scientific">Triticum urartu</name>
    <name type="common">Red wild einkorn</name>
    <name type="synonym">Crithodium urartu</name>
    <dbReference type="NCBI Taxonomy" id="4572"/>
    <lineage>
        <taxon>Eukaryota</taxon>
        <taxon>Viridiplantae</taxon>
        <taxon>Streptophyta</taxon>
        <taxon>Embryophyta</taxon>
        <taxon>Tracheophyta</taxon>
        <taxon>Spermatophyta</taxon>
        <taxon>Magnoliopsida</taxon>
        <taxon>Liliopsida</taxon>
        <taxon>Poales</taxon>
        <taxon>Poaceae</taxon>
        <taxon>BOP clade</taxon>
        <taxon>Pooideae</taxon>
        <taxon>Triticodae</taxon>
        <taxon>Triticeae</taxon>
        <taxon>Triticinae</taxon>
        <taxon>Triticum</taxon>
    </lineage>
</organism>
<reference evidence="1" key="3">
    <citation type="submission" date="2022-06" db="UniProtKB">
        <authorList>
            <consortium name="EnsemblPlants"/>
        </authorList>
    </citation>
    <scope>IDENTIFICATION</scope>
</reference>
<name>A0A8R7UMU3_TRIUA</name>
<dbReference type="Proteomes" id="UP000015106">
    <property type="component" value="Chromosome 5"/>
</dbReference>
<reference evidence="2" key="1">
    <citation type="journal article" date="2013" name="Nature">
        <title>Draft genome of the wheat A-genome progenitor Triticum urartu.</title>
        <authorList>
            <person name="Ling H.Q."/>
            <person name="Zhao S."/>
            <person name="Liu D."/>
            <person name="Wang J."/>
            <person name="Sun H."/>
            <person name="Zhang C."/>
            <person name="Fan H."/>
            <person name="Li D."/>
            <person name="Dong L."/>
            <person name="Tao Y."/>
            <person name="Gao C."/>
            <person name="Wu H."/>
            <person name="Li Y."/>
            <person name="Cui Y."/>
            <person name="Guo X."/>
            <person name="Zheng S."/>
            <person name="Wang B."/>
            <person name="Yu K."/>
            <person name="Liang Q."/>
            <person name="Yang W."/>
            <person name="Lou X."/>
            <person name="Chen J."/>
            <person name="Feng M."/>
            <person name="Jian J."/>
            <person name="Zhang X."/>
            <person name="Luo G."/>
            <person name="Jiang Y."/>
            <person name="Liu J."/>
            <person name="Wang Z."/>
            <person name="Sha Y."/>
            <person name="Zhang B."/>
            <person name="Wu H."/>
            <person name="Tang D."/>
            <person name="Shen Q."/>
            <person name="Xue P."/>
            <person name="Zou S."/>
            <person name="Wang X."/>
            <person name="Liu X."/>
            <person name="Wang F."/>
            <person name="Yang Y."/>
            <person name="An X."/>
            <person name="Dong Z."/>
            <person name="Zhang K."/>
            <person name="Zhang X."/>
            <person name="Luo M.C."/>
            <person name="Dvorak J."/>
            <person name="Tong Y."/>
            <person name="Wang J."/>
            <person name="Yang H."/>
            <person name="Li Z."/>
            <person name="Wang D."/>
            <person name="Zhang A."/>
            <person name="Wang J."/>
        </authorList>
    </citation>
    <scope>NUCLEOTIDE SEQUENCE</scope>
    <source>
        <strain evidence="2">cv. G1812</strain>
    </source>
</reference>
<dbReference type="EnsemblPlants" id="TuG1812G0500004827.01.T01">
    <property type="protein sequence ID" value="TuG1812G0500004827.01.T01.cds310907"/>
    <property type="gene ID" value="TuG1812G0500004827.01"/>
</dbReference>
<evidence type="ECO:0000313" key="2">
    <source>
        <dbReference type="Proteomes" id="UP000015106"/>
    </source>
</evidence>
<proteinExistence type="predicted"/>
<keyword evidence="2" id="KW-1185">Reference proteome</keyword>
<dbReference type="AlphaFoldDB" id="A0A8R7UMU3"/>
<protein>
    <submittedName>
        <fullName evidence="1">Uncharacterized protein</fullName>
    </submittedName>
</protein>
<accession>A0A8R7UMU3</accession>
<dbReference type="Gramene" id="TuG1812G0500004827.01.T01">
    <property type="protein sequence ID" value="TuG1812G0500004827.01.T01.cds310907"/>
    <property type="gene ID" value="TuG1812G0500004827.01"/>
</dbReference>
<evidence type="ECO:0000313" key="1">
    <source>
        <dbReference type="EnsemblPlants" id="TuG1812G0500004827.01.T01.cds310907"/>
    </source>
</evidence>